<accession>A0A1L7XLH1</accession>
<dbReference type="EMBL" id="FJOG01000033">
    <property type="protein sequence ID" value="CZR65882.1"/>
    <property type="molecule type" value="Genomic_DNA"/>
</dbReference>
<dbReference type="SUPFAM" id="SSF47762">
    <property type="entry name" value="PAH2 domain"/>
    <property type="match status" value="1"/>
</dbReference>
<dbReference type="PROSITE" id="PS51477">
    <property type="entry name" value="PAH"/>
    <property type="match status" value="1"/>
</dbReference>
<dbReference type="InterPro" id="IPR036600">
    <property type="entry name" value="PAH_sf"/>
</dbReference>
<dbReference type="GO" id="GO:0006355">
    <property type="term" value="P:regulation of DNA-templated transcription"/>
    <property type="evidence" value="ECO:0007669"/>
    <property type="project" value="InterPro"/>
</dbReference>
<sequence length="93" mass="10401">MESGPACSSDTGNAMKYINEERLGPDVHQKFLGLMMDYWNKQKSAEDVHNEAKILFQDDEDLVKGFEDFLPKSSSEQGQDTGLADKEGKDEGQ</sequence>
<dbReference type="Pfam" id="PF02671">
    <property type="entry name" value="PAH"/>
    <property type="match status" value="1"/>
</dbReference>
<dbReference type="AlphaFoldDB" id="A0A1L7XLH1"/>
<keyword evidence="2 3" id="KW-0539">Nucleus</keyword>
<dbReference type="OrthoDB" id="4728498at2759"/>
<evidence type="ECO:0000256" key="1">
    <source>
        <dbReference type="ARBA" id="ARBA00004123"/>
    </source>
</evidence>
<dbReference type="InterPro" id="IPR003822">
    <property type="entry name" value="PAH"/>
</dbReference>
<comment type="subcellular location">
    <subcellularLocation>
        <location evidence="1 3">Nucleus</location>
    </subcellularLocation>
</comment>
<organism evidence="5 6">
    <name type="scientific">Phialocephala subalpina</name>
    <dbReference type="NCBI Taxonomy" id="576137"/>
    <lineage>
        <taxon>Eukaryota</taxon>
        <taxon>Fungi</taxon>
        <taxon>Dikarya</taxon>
        <taxon>Ascomycota</taxon>
        <taxon>Pezizomycotina</taxon>
        <taxon>Leotiomycetes</taxon>
        <taxon>Helotiales</taxon>
        <taxon>Mollisiaceae</taxon>
        <taxon>Phialocephala</taxon>
        <taxon>Phialocephala fortinii species complex</taxon>
    </lineage>
</organism>
<reference evidence="5 6" key="1">
    <citation type="submission" date="2016-03" db="EMBL/GenBank/DDBJ databases">
        <authorList>
            <person name="Ploux O."/>
        </authorList>
    </citation>
    <scope>NUCLEOTIDE SEQUENCE [LARGE SCALE GENOMIC DNA]</scope>
    <source>
        <strain evidence="5 6">UAMH 11012</strain>
    </source>
</reference>
<dbReference type="Gene3D" id="1.20.1160.11">
    <property type="entry name" value="Paired amphipathic helix"/>
    <property type="match status" value="1"/>
</dbReference>
<evidence type="ECO:0000256" key="3">
    <source>
        <dbReference type="PROSITE-ProRule" id="PRU00810"/>
    </source>
</evidence>
<protein>
    <submittedName>
        <fullName evidence="5">Uncharacterized protein</fullName>
    </submittedName>
</protein>
<evidence type="ECO:0000256" key="2">
    <source>
        <dbReference type="ARBA" id="ARBA00023242"/>
    </source>
</evidence>
<gene>
    <name evidence="5" type="ORF">PAC_15782</name>
</gene>
<evidence type="ECO:0000313" key="5">
    <source>
        <dbReference type="EMBL" id="CZR65882.1"/>
    </source>
</evidence>
<evidence type="ECO:0000256" key="4">
    <source>
        <dbReference type="SAM" id="MobiDB-lite"/>
    </source>
</evidence>
<dbReference type="GO" id="GO:0005634">
    <property type="term" value="C:nucleus"/>
    <property type="evidence" value="ECO:0007669"/>
    <property type="project" value="UniProtKB-SubCell"/>
</dbReference>
<feature type="region of interest" description="Disordered" evidence="4">
    <location>
        <begin position="68"/>
        <end position="93"/>
    </location>
</feature>
<dbReference type="Proteomes" id="UP000184330">
    <property type="component" value="Unassembled WGS sequence"/>
</dbReference>
<proteinExistence type="predicted"/>
<name>A0A1L7XLH1_9HELO</name>
<feature type="compositionally biased region" description="Basic and acidic residues" evidence="4">
    <location>
        <begin position="83"/>
        <end position="93"/>
    </location>
</feature>
<evidence type="ECO:0000313" key="6">
    <source>
        <dbReference type="Proteomes" id="UP000184330"/>
    </source>
</evidence>
<keyword evidence="6" id="KW-1185">Reference proteome</keyword>